<dbReference type="InterPro" id="IPR045852">
    <property type="entry name" value="UNC80_central"/>
</dbReference>
<dbReference type="GO" id="GO:0030424">
    <property type="term" value="C:axon"/>
    <property type="evidence" value="ECO:0007669"/>
    <property type="project" value="TreeGrafter"/>
</dbReference>
<evidence type="ECO:0000313" key="4">
    <source>
        <dbReference type="Proteomes" id="UP000054047"/>
    </source>
</evidence>
<dbReference type="Pfam" id="PF19424">
    <property type="entry name" value="UNC80"/>
    <property type="match status" value="1"/>
</dbReference>
<organism evidence="3 4">
    <name type="scientific">Ancylostoma duodenale</name>
    <dbReference type="NCBI Taxonomy" id="51022"/>
    <lineage>
        <taxon>Eukaryota</taxon>
        <taxon>Metazoa</taxon>
        <taxon>Ecdysozoa</taxon>
        <taxon>Nematoda</taxon>
        <taxon>Chromadorea</taxon>
        <taxon>Rhabditida</taxon>
        <taxon>Rhabditina</taxon>
        <taxon>Rhabditomorpha</taxon>
        <taxon>Strongyloidea</taxon>
        <taxon>Ancylostomatidae</taxon>
        <taxon>Ancylostomatinae</taxon>
        <taxon>Ancylostoma</taxon>
    </lineage>
</organism>
<evidence type="ECO:0000313" key="3">
    <source>
        <dbReference type="EMBL" id="KIH64550.1"/>
    </source>
</evidence>
<accession>A0A0C2GTE9</accession>
<dbReference type="OrthoDB" id="5584001at2759"/>
<dbReference type="GO" id="GO:0005261">
    <property type="term" value="F:monoatomic cation channel activity"/>
    <property type="evidence" value="ECO:0007669"/>
    <property type="project" value="TreeGrafter"/>
</dbReference>
<protein>
    <recommendedName>
        <fullName evidence="2">Protein UNC80 central region domain-containing protein</fullName>
    </recommendedName>
</protein>
<evidence type="ECO:0000256" key="1">
    <source>
        <dbReference type="SAM" id="MobiDB-lite"/>
    </source>
</evidence>
<dbReference type="GO" id="GO:0034703">
    <property type="term" value="C:cation channel complex"/>
    <property type="evidence" value="ECO:0007669"/>
    <property type="project" value="TreeGrafter"/>
</dbReference>
<dbReference type="PANTHER" id="PTHR31781">
    <property type="entry name" value="UNC80"/>
    <property type="match status" value="1"/>
</dbReference>
<dbReference type="EMBL" id="KN728000">
    <property type="protein sequence ID" value="KIH64550.1"/>
    <property type="molecule type" value="Genomic_DNA"/>
</dbReference>
<name>A0A0C2GTE9_9BILA</name>
<dbReference type="AlphaFoldDB" id="A0A0C2GTE9"/>
<reference evidence="3 4" key="1">
    <citation type="submission" date="2013-12" db="EMBL/GenBank/DDBJ databases">
        <title>Draft genome of the parsitic nematode Ancylostoma duodenale.</title>
        <authorList>
            <person name="Mitreva M."/>
        </authorList>
    </citation>
    <scope>NUCLEOTIDE SEQUENCE [LARGE SCALE GENOMIC DNA]</scope>
    <source>
        <strain evidence="3 4">Zhejiang</strain>
    </source>
</reference>
<dbReference type="Proteomes" id="UP000054047">
    <property type="component" value="Unassembled WGS sequence"/>
</dbReference>
<sequence length="172" mass="19661">MDKWEGEQQALRRGTQQIAKQFTSIHSRQSAAVPRRESAMVGTNSECSSKAIKEQDRQSELTQDESEDDVNKEMLDYIRTLVLNLVHTPLSTALKSCLLLTPEQYKQMVEVSWQLLLNEDPHVVLSAASMFVAACVRRPEDALRVMKKALESKNATERTEGIQRFFSFPYIR</sequence>
<feature type="domain" description="Protein UNC80 central region" evidence="2">
    <location>
        <begin position="40"/>
        <end position="167"/>
    </location>
</feature>
<dbReference type="PANTHER" id="PTHR31781:SF1">
    <property type="entry name" value="PROTEIN UNC-80 HOMOLOG"/>
    <property type="match status" value="1"/>
</dbReference>
<dbReference type="GO" id="GO:0055080">
    <property type="term" value="P:monoatomic cation homeostasis"/>
    <property type="evidence" value="ECO:0007669"/>
    <property type="project" value="TreeGrafter"/>
</dbReference>
<evidence type="ECO:0000259" key="2">
    <source>
        <dbReference type="Pfam" id="PF19424"/>
    </source>
</evidence>
<feature type="region of interest" description="Disordered" evidence="1">
    <location>
        <begin position="23"/>
        <end position="68"/>
    </location>
</feature>
<gene>
    <name evidence="3" type="ORF">ANCDUO_05144</name>
</gene>
<proteinExistence type="predicted"/>
<keyword evidence="4" id="KW-1185">Reference proteome</keyword>